<feature type="compositionally biased region" description="Low complexity" evidence="2">
    <location>
        <begin position="360"/>
        <end position="373"/>
    </location>
</feature>
<dbReference type="PANTHER" id="PTHR37984">
    <property type="entry name" value="PROTEIN CBG26694"/>
    <property type="match status" value="1"/>
</dbReference>
<dbReference type="AlphaFoldDB" id="A0AAX7TW63"/>
<evidence type="ECO:0000313" key="4">
    <source>
        <dbReference type="Ensembl" id="ENSACLP00000060802.1"/>
    </source>
</evidence>
<reference evidence="4" key="1">
    <citation type="submission" date="2018-05" db="EMBL/GenBank/DDBJ databases">
        <authorList>
            <person name="Datahose"/>
        </authorList>
    </citation>
    <scope>NUCLEOTIDE SEQUENCE</scope>
</reference>
<sequence>MDGARKIFHEFHSSPIGGHTGTHKTLNAVCSRFYWFGMTVDIKTWIQECDQCQKVGKPLTAVQPLQCIQVSEVWELIGIDLTGPLPKTSSGFQYILTATDYFSKWVEAFPLKTKSASEVAQHLCSIIYRHGCPKRILSDQGREFVNELLQIERSVTAAYHPQTNGLDEKTNDNIKRALRKLVNDQQNNWDLYLEPTLFSLRSKVHTTTKYKPFFLMYGREAVFPSEAPAQVPISNIILPDDKRYRDYVQSESEAQHAVKETAQENIVKSQDKQKVAYAKRALKKYKNVVYNVGDQILLLNMRKHGRKGGRLEPDFSGPYTIDDFSGKCVRLKNTEGNTLKSLYSIDHIKPYRTSHPVQVSTPAEPVESSPSSEMWPCSPQHQHEALQNNRSSVIQFAPKIAQVKSVQAPEELVPVTPQKPSTQEKDGIAKNLILTGWSIVACLASQMDRMFDFFLPSC</sequence>
<evidence type="ECO:0000259" key="3">
    <source>
        <dbReference type="PROSITE" id="PS50994"/>
    </source>
</evidence>
<name>A0AAX7TW63_ASTCA</name>
<dbReference type="InterPro" id="IPR012337">
    <property type="entry name" value="RNaseH-like_sf"/>
</dbReference>
<dbReference type="GO" id="GO:0015074">
    <property type="term" value="P:DNA integration"/>
    <property type="evidence" value="ECO:0007669"/>
    <property type="project" value="InterPro"/>
</dbReference>
<dbReference type="PROSITE" id="PS50994">
    <property type="entry name" value="INTEGRASE"/>
    <property type="match status" value="1"/>
</dbReference>
<evidence type="ECO:0000256" key="2">
    <source>
        <dbReference type="SAM" id="MobiDB-lite"/>
    </source>
</evidence>
<dbReference type="SUPFAM" id="SSF53098">
    <property type="entry name" value="Ribonuclease H-like"/>
    <property type="match status" value="1"/>
</dbReference>
<dbReference type="InterPro" id="IPR050951">
    <property type="entry name" value="Retrovirus_Pol_polyprotein"/>
</dbReference>
<dbReference type="Proteomes" id="UP000265100">
    <property type="component" value="Chromosome 3"/>
</dbReference>
<feature type="region of interest" description="Disordered" evidence="2">
    <location>
        <begin position="356"/>
        <end position="378"/>
    </location>
</feature>
<dbReference type="Ensembl" id="ENSACLT00000046262.1">
    <property type="protein sequence ID" value="ENSACLP00000060802.1"/>
    <property type="gene ID" value="ENSACLG00000028146.1"/>
</dbReference>
<dbReference type="GeneTree" id="ENSGT01000000214408"/>
<dbReference type="Gene3D" id="1.10.340.70">
    <property type="match status" value="1"/>
</dbReference>
<reference evidence="4" key="3">
    <citation type="submission" date="2025-09" db="UniProtKB">
        <authorList>
            <consortium name="Ensembl"/>
        </authorList>
    </citation>
    <scope>IDENTIFICATION</scope>
</reference>
<dbReference type="FunFam" id="1.10.340.70:FF:000001">
    <property type="entry name" value="Retrovirus-related Pol polyprotein from transposon gypsy-like Protein"/>
    <property type="match status" value="1"/>
</dbReference>
<evidence type="ECO:0000256" key="1">
    <source>
        <dbReference type="ARBA" id="ARBA00039658"/>
    </source>
</evidence>
<proteinExistence type="predicted"/>
<reference evidence="4" key="2">
    <citation type="submission" date="2025-08" db="UniProtKB">
        <authorList>
            <consortium name="Ensembl"/>
        </authorList>
    </citation>
    <scope>IDENTIFICATION</scope>
</reference>
<dbReference type="FunFam" id="3.30.420.10:FF:000032">
    <property type="entry name" value="Retrovirus-related Pol polyprotein from transposon 297-like Protein"/>
    <property type="match status" value="1"/>
</dbReference>
<dbReference type="InterPro" id="IPR041588">
    <property type="entry name" value="Integrase_H2C2"/>
</dbReference>
<keyword evidence="5" id="KW-1185">Reference proteome</keyword>
<dbReference type="Pfam" id="PF17921">
    <property type="entry name" value="Integrase_H2C2"/>
    <property type="match status" value="1"/>
</dbReference>
<dbReference type="GO" id="GO:0003676">
    <property type="term" value="F:nucleic acid binding"/>
    <property type="evidence" value="ECO:0007669"/>
    <property type="project" value="InterPro"/>
</dbReference>
<accession>A0AAX7TW63</accession>
<dbReference type="InterPro" id="IPR036397">
    <property type="entry name" value="RNaseH_sf"/>
</dbReference>
<evidence type="ECO:0000313" key="5">
    <source>
        <dbReference type="Proteomes" id="UP000265100"/>
    </source>
</evidence>
<protein>
    <recommendedName>
        <fullName evidence="1">Gypsy retrotransposon integrase-like protein 1</fullName>
    </recommendedName>
</protein>
<dbReference type="Pfam" id="PF00665">
    <property type="entry name" value="rve"/>
    <property type="match status" value="1"/>
</dbReference>
<dbReference type="Gene3D" id="3.30.420.10">
    <property type="entry name" value="Ribonuclease H-like superfamily/Ribonuclease H"/>
    <property type="match status" value="1"/>
</dbReference>
<dbReference type="PANTHER" id="PTHR37984:SF5">
    <property type="entry name" value="PROTEIN NYNRIN-LIKE"/>
    <property type="match status" value="1"/>
</dbReference>
<dbReference type="InterPro" id="IPR001584">
    <property type="entry name" value="Integrase_cat-core"/>
</dbReference>
<feature type="domain" description="Integrase catalytic" evidence="3">
    <location>
        <begin position="60"/>
        <end position="220"/>
    </location>
</feature>
<organism evidence="4 5">
    <name type="scientific">Astatotilapia calliptera</name>
    <name type="common">Eastern happy</name>
    <name type="synonym">Chromis callipterus</name>
    <dbReference type="NCBI Taxonomy" id="8154"/>
    <lineage>
        <taxon>Eukaryota</taxon>
        <taxon>Metazoa</taxon>
        <taxon>Chordata</taxon>
        <taxon>Craniata</taxon>
        <taxon>Vertebrata</taxon>
        <taxon>Euteleostomi</taxon>
        <taxon>Actinopterygii</taxon>
        <taxon>Neopterygii</taxon>
        <taxon>Teleostei</taxon>
        <taxon>Neoteleostei</taxon>
        <taxon>Acanthomorphata</taxon>
        <taxon>Ovalentaria</taxon>
        <taxon>Cichlomorphae</taxon>
        <taxon>Cichliformes</taxon>
        <taxon>Cichlidae</taxon>
        <taxon>African cichlids</taxon>
        <taxon>Pseudocrenilabrinae</taxon>
        <taxon>Haplochromini</taxon>
        <taxon>Astatotilapia</taxon>
    </lineage>
</organism>